<proteinExistence type="predicted"/>
<reference evidence="2" key="1">
    <citation type="submission" date="2019-08" db="EMBL/GenBank/DDBJ databases">
        <title>Genomic characterization of a novel candidate phylum (ARYD3) from a high temperature, high salinity tertiary oil reservoir in north central Oklahoma, USA.</title>
        <authorList>
            <person name="Youssef N.H."/>
            <person name="Yadav A."/>
            <person name="Elshahed M.S."/>
        </authorList>
    </citation>
    <scope>NUCLEOTIDE SEQUENCE [LARGE SCALE GENOMIC DNA]</scope>
    <source>
        <strain evidence="2">ARYD3</strain>
    </source>
</reference>
<feature type="transmembrane region" description="Helical" evidence="1">
    <location>
        <begin position="40"/>
        <end position="60"/>
    </location>
</feature>
<organism evidence="2 3">
    <name type="scientific">Candidatus Mcinerneyibacterium aminivorans</name>
    <dbReference type="NCBI Taxonomy" id="2703815"/>
    <lineage>
        <taxon>Bacteria</taxon>
        <taxon>Candidatus Macinerneyibacteriota</taxon>
        <taxon>Candidatus Mcinerneyibacteria</taxon>
        <taxon>Candidatus Mcinerneyibacteriales</taxon>
        <taxon>Candidatus Mcinerneyibacteriaceae</taxon>
        <taxon>Candidatus Mcinerneyibacterium</taxon>
    </lineage>
</organism>
<gene>
    <name evidence="2" type="ORF">FXF47_06710</name>
</gene>
<keyword evidence="1" id="KW-1133">Transmembrane helix</keyword>
<dbReference type="AlphaFoldDB" id="A0A5D0MHG1"/>
<evidence type="ECO:0000313" key="2">
    <source>
        <dbReference type="EMBL" id="TYB30870.1"/>
    </source>
</evidence>
<dbReference type="EMBL" id="VSIX01000065">
    <property type="protein sequence ID" value="TYB30870.1"/>
    <property type="molecule type" value="Genomic_DNA"/>
</dbReference>
<protein>
    <submittedName>
        <fullName evidence="2">Uncharacterized protein</fullName>
    </submittedName>
</protein>
<feature type="transmembrane region" description="Helical" evidence="1">
    <location>
        <begin position="72"/>
        <end position="91"/>
    </location>
</feature>
<dbReference type="Proteomes" id="UP000324143">
    <property type="component" value="Unassembled WGS sequence"/>
</dbReference>
<name>A0A5D0MHG1_9BACT</name>
<sequence>MFLKRQLPFVITLITSLILIISYFSPHPTISPLRSIFQDWYMIIVAFTMFVGILSLVKVSIKKIKREKGIEVLYPVITLVSLIVMAFFGFLKGGLDNPGFDFMFEYIMVPLQATMFSLLAFYIASASFRAFRAKSTMATILLITAFIVMLGRVPIGEWITGDLLHFTESSFLSRFHIPNVTEWIMNVINMAGQRAILIGAALGVMGTSIKIMLGIERSHLGGE</sequence>
<feature type="transmembrane region" description="Helical" evidence="1">
    <location>
        <begin position="195"/>
        <end position="213"/>
    </location>
</feature>
<keyword evidence="1" id="KW-0472">Membrane</keyword>
<evidence type="ECO:0000313" key="3">
    <source>
        <dbReference type="Proteomes" id="UP000324143"/>
    </source>
</evidence>
<comment type="caution">
    <text evidence="2">The sequence shown here is derived from an EMBL/GenBank/DDBJ whole genome shotgun (WGS) entry which is preliminary data.</text>
</comment>
<feature type="transmembrane region" description="Helical" evidence="1">
    <location>
        <begin position="136"/>
        <end position="155"/>
    </location>
</feature>
<evidence type="ECO:0000256" key="1">
    <source>
        <dbReference type="SAM" id="Phobius"/>
    </source>
</evidence>
<keyword evidence="3" id="KW-1185">Reference proteome</keyword>
<feature type="transmembrane region" description="Helical" evidence="1">
    <location>
        <begin position="103"/>
        <end position="124"/>
    </location>
</feature>
<accession>A0A5D0MHG1</accession>
<feature type="transmembrane region" description="Helical" evidence="1">
    <location>
        <begin position="7"/>
        <end position="25"/>
    </location>
</feature>
<keyword evidence="1" id="KW-0812">Transmembrane</keyword>